<dbReference type="CDD" id="cd02966">
    <property type="entry name" value="TlpA_like_family"/>
    <property type="match status" value="1"/>
</dbReference>
<evidence type="ECO:0000256" key="2">
    <source>
        <dbReference type="SAM" id="SignalP"/>
    </source>
</evidence>
<dbReference type="AlphaFoldDB" id="A0A832J8V3"/>
<keyword evidence="2" id="KW-0732">Signal</keyword>
<dbReference type="InterPro" id="IPR017937">
    <property type="entry name" value="Thioredoxin_CS"/>
</dbReference>
<reference evidence="4" key="1">
    <citation type="journal article" date="2020" name="mSystems">
        <title>Genome- and Community-Level Interaction Insights into Carbon Utilization and Element Cycling Functions of Hydrothermarchaeota in Hydrothermal Sediment.</title>
        <authorList>
            <person name="Zhou Z."/>
            <person name="Liu Y."/>
            <person name="Xu W."/>
            <person name="Pan J."/>
            <person name="Luo Z.H."/>
            <person name="Li M."/>
        </authorList>
    </citation>
    <scope>NUCLEOTIDE SEQUENCE [LARGE SCALE GENOMIC DNA]</scope>
    <source>
        <strain evidence="4">HyVt-505</strain>
    </source>
</reference>
<dbReference type="GO" id="GO:0015036">
    <property type="term" value="F:disulfide oxidoreductase activity"/>
    <property type="evidence" value="ECO:0007669"/>
    <property type="project" value="UniProtKB-ARBA"/>
</dbReference>
<sequence length="165" mass="18676">MKFLRALGFTLLTLALTTLPSQADDTMAAPDFTLKSHSGKNIKLSELRGDVVMINFWASWCGPCLQEMPALEQIHQRYKDLGFTLLGVNVEQDIGEAKAYLKKVKVSFPILFDVTNEVSDEYEISGMPTTYLVDRDGNLRKLYIGYQPGTSEEVYMREIKTLLKE</sequence>
<dbReference type="InterPro" id="IPR036249">
    <property type="entry name" value="Thioredoxin-like_sf"/>
</dbReference>
<protein>
    <submittedName>
        <fullName evidence="4">TlpA family protein disulfide reductase</fullName>
    </submittedName>
</protein>
<dbReference type="PANTHER" id="PTHR42852">
    <property type="entry name" value="THIOL:DISULFIDE INTERCHANGE PROTEIN DSBE"/>
    <property type="match status" value="1"/>
</dbReference>
<dbReference type="Pfam" id="PF00578">
    <property type="entry name" value="AhpC-TSA"/>
    <property type="match status" value="1"/>
</dbReference>
<dbReference type="SUPFAM" id="SSF52833">
    <property type="entry name" value="Thioredoxin-like"/>
    <property type="match status" value="1"/>
</dbReference>
<proteinExistence type="predicted"/>
<dbReference type="InterPro" id="IPR013766">
    <property type="entry name" value="Thioredoxin_domain"/>
</dbReference>
<dbReference type="Proteomes" id="UP000885832">
    <property type="component" value="Unassembled WGS sequence"/>
</dbReference>
<evidence type="ECO:0000256" key="1">
    <source>
        <dbReference type="ARBA" id="ARBA00023284"/>
    </source>
</evidence>
<gene>
    <name evidence="4" type="ORF">ENJ65_04770</name>
</gene>
<evidence type="ECO:0000259" key="3">
    <source>
        <dbReference type="PROSITE" id="PS51352"/>
    </source>
</evidence>
<organism evidence="4">
    <name type="scientific">Candidatus Tenderia electrophaga</name>
    <dbReference type="NCBI Taxonomy" id="1748243"/>
    <lineage>
        <taxon>Bacteria</taxon>
        <taxon>Pseudomonadati</taxon>
        <taxon>Pseudomonadota</taxon>
        <taxon>Gammaproteobacteria</taxon>
        <taxon>Candidatus Tenderiales</taxon>
        <taxon>Candidatus Tenderiaceae</taxon>
        <taxon>Candidatus Tenderia</taxon>
    </lineage>
</organism>
<accession>A0A832J8V3</accession>
<name>A0A832J8V3_9GAMM</name>
<feature type="chain" id="PRO_5032534754" evidence="2">
    <location>
        <begin position="24"/>
        <end position="165"/>
    </location>
</feature>
<dbReference type="InterPro" id="IPR050553">
    <property type="entry name" value="Thioredoxin_ResA/DsbE_sf"/>
</dbReference>
<dbReference type="GO" id="GO:0016209">
    <property type="term" value="F:antioxidant activity"/>
    <property type="evidence" value="ECO:0007669"/>
    <property type="project" value="InterPro"/>
</dbReference>
<evidence type="ECO:0000313" key="4">
    <source>
        <dbReference type="EMBL" id="HHJ80928.1"/>
    </source>
</evidence>
<dbReference type="InterPro" id="IPR000866">
    <property type="entry name" value="AhpC/TSA"/>
</dbReference>
<comment type="caution">
    <text evidence="4">The sequence shown here is derived from an EMBL/GenBank/DDBJ whole genome shotgun (WGS) entry which is preliminary data.</text>
</comment>
<keyword evidence="1" id="KW-0676">Redox-active center</keyword>
<dbReference type="Gene3D" id="3.40.30.10">
    <property type="entry name" value="Glutaredoxin"/>
    <property type="match status" value="1"/>
</dbReference>
<feature type="domain" description="Thioredoxin" evidence="3">
    <location>
        <begin position="23"/>
        <end position="164"/>
    </location>
</feature>
<dbReference type="PROSITE" id="PS00194">
    <property type="entry name" value="THIOREDOXIN_1"/>
    <property type="match status" value="1"/>
</dbReference>
<dbReference type="PANTHER" id="PTHR42852:SF17">
    <property type="entry name" value="THIOREDOXIN-LIKE PROTEIN HI_1115"/>
    <property type="match status" value="1"/>
</dbReference>
<dbReference type="PROSITE" id="PS51352">
    <property type="entry name" value="THIOREDOXIN_2"/>
    <property type="match status" value="1"/>
</dbReference>
<dbReference type="EMBL" id="DRNF01000300">
    <property type="protein sequence ID" value="HHJ80928.1"/>
    <property type="molecule type" value="Genomic_DNA"/>
</dbReference>
<feature type="signal peptide" evidence="2">
    <location>
        <begin position="1"/>
        <end position="23"/>
    </location>
</feature>